<evidence type="ECO:0000256" key="7">
    <source>
        <dbReference type="PROSITE-ProRule" id="PRU00169"/>
    </source>
</evidence>
<comment type="catalytic activity">
    <reaction evidence="5">
        <text>L-glutaminyl-[protein] + H2O = L-glutamyl-[protein] + NH4(+)</text>
        <dbReference type="Rhea" id="RHEA:16441"/>
        <dbReference type="Rhea" id="RHEA-COMP:10207"/>
        <dbReference type="Rhea" id="RHEA-COMP:10208"/>
        <dbReference type="ChEBI" id="CHEBI:15377"/>
        <dbReference type="ChEBI" id="CHEBI:28938"/>
        <dbReference type="ChEBI" id="CHEBI:29973"/>
        <dbReference type="ChEBI" id="CHEBI:30011"/>
        <dbReference type="EC" id="3.5.1.44"/>
    </reaction>
</comment>
<dbReference type="Pfam" id="PF01339">
    <property type="entry name" value="CheB_methylest"/>
    <property type="match status" value="1"/>
</dbReference>
<name>A0A1H9RDR3_9RHOB</name>
<feature type="domain" description="Response regulatory" evidence="8">
    <location>
        <begin position="5"/>
        <end position="122"/>
    </location>
</feature>
<feature type="modified residue" description="4-aspartylphosphate" evidence="5 7">
    <location>
        <position position="56"/>
    </location>
</feature>
<dbReference type="PANTHER" id="PTHR42872:SF6">
    <property type="entry name" value="PROTEIN-GLUTAMATE METHYLESTERASE_PROTEIN-GLUTAMINE GLUTAMINASE"/>
    <property type="match status" value="1"/>
</dbReference>
<proteinExistence type="inferred from homology"/>
<comment type="PTM">
    <text evidence="5">Phosphorylated by CheA. Phosphorylation of the N-terminal regulatory domain activates the methylesterase activity.</text>
</comment>
<feature type="active site" evidence="5 6">
    <location>
        <position position="202"/>
    </location>
</feature>
<comment type="subcellular location">
    <subcellularLocation>
        <location evidence="5">Cytoplasm</location>
    </subcellularLocation>
</comment>
<dbReference type="GO" id="GO:0005737">
    <property type="term" value="C:cytoplasm"/>
    <property type="evidence" value="ECO:0007669"/>
    <property type="project" value="UniProtKB-SubCell"/>
</dbReference>
<evidence type="ECO:0000313" key="10">
    <source>
        <dbReference type="EMBL" id="SER70685.1"/>
    </source>
</evidence>
<evidence type="ECO:0000256" key="3">
    <source>
        <dbReference type="ARBA" id="ARBA00022801"/>
    </source>
</evidence>
<dbReference type="STRING" id="641238.SAMN04490244_102223"/>
<dbReference type="RefSeq" id="WP_092688844.1">
    <property type="nucleotide sequence ID" value="NZ_FOGU01000002.1"/>
</dbReference>
<sequence>MREIRVLIVDDSATVRSGLRRLLEEDGAIRVRAAVPDAFAAAEHMRKELPDVLLLDLELPRMDGLTFLQKIMEQRPIPVIVCSSHTDSGSRAALRALELGASEVVGKPRLSTPAERQEAQIRLCDAIRAAAQAAGERTAPPPLSPGPKLTADVILAPPRPGARTAGPQPLIAIGASTGGTEALARVLPALAPDSPATLIVQHMPEKFTAAFARRLNALCDVQVAEARSGDRPAPGTVLIAPGDRHMILRRQGRGYLVEIAGGPYVARHRPSVDVLFRSAAIAAGRAGLGVLMTGMGDDGARGLVEMREAGAETLVQDEASSIVWGMPGEAMRLGGARRAVTLDRIPHEIAAFSERGHVA</sequence>
<evidence type="ECO:0000259" key="9">
    <source>
        <dbReference type="PROSITE" id="PS50122"/>
    </source>
</evidence>
<dbReference type="SUPFAM" id="SSF52738">
    <property type="entry name" value="Methylesterase CheB, C-terminal domain"/>
    <property type="match status" value="1"/>
</dbReference>
<dbReference type="HAMAP" id="MF_00099">
    <property type="entry name" value="CheB_chemtxs"/>
    <property type="match status" value="1"/>
</dbReference>
<evidence type="ECO:0000259" key="8">
    <source>
        <dbReference type="PROSITE" id="PS50110"/>
    </source>
</evidence>
<dbReference type="NCBIfam" id="NF009206">
    <property type="entry name" value="PRK12555.1"/>
    <property type="match status" value="1"/>
</dbReference>
<comment type="similarity">
    <text evidence="5">Belongs to the CheB family.</text>
</comment>
<evidence type="ECO:0000256" key="6">
    <source>
        <dbReference type="PROSITE-ProRule" id="PRU00050"/>
    </source>
</evidence>
<dbReference type="EC" id="3.5.1.44" evidence="5"/>
<accession>A0A1H9RDR3</accession>
<dbReference type="GO" id="GO:0008984">
    <property type="term" value="F:protein-glutamate methylesterase activity"/>
    <property type="evidence" value="ECO:0007669"/>
    <property type="project" value="UniProtKB-UniRule"/>
</dbReference>
<dbReference type="PROSITE" id="PS50122">
    <property type="entry name" value="CHEB"/>
    <property type="match status" value="1"/>
</dbReference>
<evidence type="ECO:0000256" key="5">
    <source>
        <dbReference type="HAMAP-Rule" id="MF_00099"/>
    </source>
</evidence>
<dbReference type="InterPro" id="IPR008248">
    <property type="entry name" value="CheB-like"/>
</dbReference>
<keyword evidence="1 5" id="KW-0963">Cytoplasm</keyword>
<dbReference type="NCBIfam" id="NF001965">
    <property type="entry name" value="PRK00742.1"/>
    <property type="match status" value="1"/>
</dbReference>
<dbReference type="OrthoDB" id="9793421at2"/>
<keyword evidence="11" id="KW-1185">Reference proteome</keyword>
<dbReference type="InterPro" id="IPR035909">
    <property type="entry name" value="CheB_C"/>
</dbReference>
<dbReference type="Gene3D" id="3.40.50.180">
    <property type="entry name" value="Methylesterase CheB, C-terminal domain"/>
    <property type="match status" value="1"/>
</dbReference>
<organism evidence="10 11">
    <name type="scientific">Tranquillimonas rosea</name>
    <dbReference type="NCBI Taxonomy" id="641238"/>
    <lineage>
        <taxon>Bacteria</taxon>
        <taxon>Pseudomonadati</taxon>
        <taxon>Pseudomonadota</taxon>
        <taxon>Alphaproteobacteria</taxon>
        <taxon>Rhodobacterales</taxon>
        <taxon>Roseobacteraceae</taxon>
        <taxon>Tranquillimonas</taxon>
    </lineage>
</organism>
<dbReference type="Proteomes" id="UP000198885">
    <property type="component" value="Unassembled WGS sequence"/>
</dbReference>
<evidence type="ECO:0000256" key="4">
    <source>
        <dbReference type="ARBA" id="ARBA00048267"/>
    </source>
</evidence>
<dbReference type="InterPro" id="IPR000673">
    <property type="entry name" value="Sig_transdc_resp-reg_Me-estase"/>
</dbReference>
<dbReference type="EMBL" id="FOGU01000002">
    <property type="protein sequence ID" value="SER70685.1"/>
    <property type="molecule type" value="Genomic_DNA"/>
</dbReference>
<comment type="domain">
    <text evidence="5">Contains a C-terminal catalytic domain, and an N-terminal region which modulates catalytic activity.</text>
</comment>
<feature type="active site" evidence="5 6">
    <location>
        <position position="298"/>
    </location>
</feature>
<dbReference type="AlphaFoldDB" id="A0A1H9RDR3"/>
<comment type="function">
    <text evidence="5">Involved in chemotaxis. Part of a chemotaxis signal transduction system that modulates chemotaxis in response to various stimuli. Catalyzes the demethylation of specific methylglutamate residues introduced into the chemoreceptors (methyl-accepting chemotaxis proteins or MCP) by CheR. Also mediates the irreversible deamidation of specific glutamine residues to glutamic acid.</text>
</comment>
<feature type="domain" description="CheB-type methylesterase" evidence="9">
    <location>
        <begin position="158"/>
        <end position="356"/>
    </location>
</feature>
<dbReference type="Gene3D" id="3.40.50.2300">
    <property type="match status" value="1"/>
</dbReference>
<gene>
    <name evidence="5" type="primary">cheB</name>
    <name evidence="10" type="ORF">SAMN04490244_102223</name>
</gene>
<reference evidence="10 11" key="1">
    <citation type="submission" date="2016-10" db="EMBL/GenBank/DDBJ databases">
        <authorList>
            <person name="de Groot N.N."/>
        </authorList>
    </citation>
    <scope>NUCLEOTIDE SEQUENCE [LARGE SCALE GENOMIC DNA]</scope>
    <source>
        <strain evidence="10 11">DSM 23042</strain>
    </source>
</reference>
<feature type="active site" evidence="5 6">
    <location>
        <position position="176"/>
    </location>
</feature>
<dbReference type="SUPFAM" id="SSF52172">
    <property type="entry name" value="CheY-like"/>
    <property type="match status" value="1"/>
</dbReference>
<dbReference type="GO" id="GO:0050568">
    <property type="term" value="F:protein-glutamine glutaminase activity"/>
    <property type="evidence" value="ECO:0007669"/>
    <property type="project" value="UniProtKB-UniRule"/>
</dbReference>
<dbReference type="EC" id="3.1.1.61" evidence="5"/>
<dbReference type="PIRSF" id="PIRSF000876">
    <property type="entry name" value="RR_chemtxs_CheB"/>
    <property type="match status" value="1"/>
</dbReference>
<dbReference type="InterPro" id="IPR001789">
    <property type="entry name" value="Sig_transdc_resp-reg_receiver"/>
</dbReference>
<dbReference type="CDD" id="cd16432">
    <property type="entry name" value="CheB_Rec"/>
    <property type="match status" value="1"/>
</dbReference>
<protein>
    <recommendedName>
        <fullName evidence="5">Protein-glutamate methylesterase/protein-glutamine glutaminase</fullName>
        <ecNumber evidence="5">3.1.1.61</ecNumber>
        <ecNumber evidence="5">3.5.1.44</ecNumber>
    </recommendedName>
</protein>
<evidence type="ECO:0000256" key="1">
    <source>
        <dbReference type="ARBA" id="ARBA00022490"/>
    </source>
</evidence>
<dbReference type="CDD" id="cd17541">
    <property type="entry name" value="REC_CheB-like"/>
    <property type="match status" value="1"/>
</dbReference>
<dbReference type="PROSITE" id="PS50110">
    <property type="entry name" value="RESPONSE_REGULATORY"/>
    <property type="match status" value="1"/>
</dbReference>
<dbReference type="SMART" id="SM00448">
    <property type="entry name" value="REC"/>
    <property type="match status" value="1"/>
</dbReference>
<dbReference type="PANTHER" id="PTHR42872">
    <property type="entry name" value="PROTEIN-GLUTAMATE METHYLESTERASE/PROTEIN-GLUTAMINE GLUTAMINASE"/>
    <property type="match status" value="1"/>
</dbReference>
<keyword evidence="3 5" id="KW-0378">Hydrolase</keyword>
<dbReference type="GO" id="GO:0006935">
    <property type="term" value="P:chemotaxis"/>
    <property type="evidence" value="ECO:0007669"/>
    <property type="project" value="UniProtKB-UniRule"/>
</dbReference>
<comment type="catalytic activity">
    <reaction evidence="4 5">
        <text>[protein]-L-glutamate 5-O-methyl ester + H2O = L-glutamyl-[protein] + methanol + H(+)</text>
        <dbReference type="Rhea" id="RHEA:23236"/>
        <dbReference type="Rhea" id="RHEA-COMP:10208"/>
        <dbReference type="Rhea" id="RHEA-COMP:10311"/>
        <dbReference type="ChEBI" id="CHEBI:15377"/>
        <dbReference type="ChEBI" id="CHEBI:15378"/>
        <dbReference type="ChEBI" id="CHEBI:17790"/>
        <dbReference type="ChEBI" id="CHEBI:29973"/>
        <dbReference type="ChEBI" id="CHEBI:82795"/>
        <dbReference type="EC" id="3.1.1.61"/>
    </reaction>
</comment>
<keyword evidence="5 7" id="KW-0597">Phosphoprotein</keyword>
<dbReference type="GO" id="GO:0000156">
    <property type="term" value="F:phosphorelay response regulator activity"/>
    <property type="evidence" value="ECO:0007669"/>
    <property type="project" value="InterPro"/>
</dbReference>
<dbReference type="InterPro" id="IPR011006">
    <property type="entry name" value="CheY-like_superfamily"/>
</dbReference>
<keyword evidence="2 5" id="KW-0145">Chemotaxis</keyword>
<dbReference type="Pfam" id="PF00072">
    <property type="entry name" value="Response_reg"/>
    <property type="match status" value="1"/>
</dbReference>
<evidence type="ECO:0000313" key="11">
    <source>
        <dbReference type="Proteomes" id="UP000198885"/>
    </source>
</evidence>
<evidence type="ECO:0000256" key="2">
    <source>
        <dbReference type="ARBA" id="ARBA00022500"/>
    </source>
</evidence>